<organism evidence="2 3">
    <name type="scientific">Paenibacillus swuensis</name>
    <dbReference type="NCBI Taxonomy" id="1178515"/>
    <lineage>
        <taxon>Bacteria</taxon>
        <taxon>Bacillati</taxon>
        <taxon>Bacillota</taxon>
        <taxon>Bacilli</taxon>
        <taxon>Bacillales</taxon>
        <taxon>Paenibacillaceae</taxon>
        <taxon>Paenibacillus</taxon>
    </lineage>
</organism>
<dbReference type="PANTHER" id="PTHR36558">
    <property type="entry name" value="GLR1098 PROTEIN"/>
    <property type="match status" value="1"/>
</dbReference>
<dbReference type="Proteomes" id="UP000076927">
    <property type="component" value="Chromosome"/>
</dbReference>
<gene>
    <name evidence="2" type="ORF">SY83_18980</name>
</gene>
<dbReference type="PATRIC" id="fig|1178515.4.peg.3835"/>
<evidence type="ECO:0000259" key="1">
    <source>
        <dbReference type="Pfam" id="PF05685"/>
    </source>
</evidence>
<protein>
    <recommendedName>
        <fullName evidence="1">Putative restriction endonuclease domain-containing protein</fullName>
    </recommendedName>
</protein>
<reference evidence="2 3" key="1">
    <citation type="submission" date="2015-01" db="EMBL/GenBank/DDBJ databases">
        <title>Paenibacillus swuensis/DY6/whole genome sequencing.</title>
        <authorList>
            <person name="Kim M.K."/>
            <person name="Srinivasan S."/>
            <person name="Lee J.-J."/>
        </authorList>
    </citation>
    <scope>NUCLEOTIDE SEQUENCE [LARGE SCALE GENOMIC DNA]</scope>
    <source>
        <strain evidence="2 3">DY6</strain>
    </source>
</reference>
<sequence length="189" mass="21634">MHLHRRDYTYSEYLTWPDGERLEIIDGDLYAMTPAPSKLHQIILGNLHLMFGNYLKNKKCKTFLPPFDVRLAKPGESDKETSTVVQPDLSIICDPDKLDDRGCKGAPDLIVEIISPGSLKLDLTVKKRLYERFGVREYWIVYPQEGIVMIHELDEHGVYTDGETYDREASIPVRIFQGFTVAAAELFAQ</sequence>
<name>A0A172TQ43_9BACL</name>
<evidence type="ECO:0000313" key="3">
    <source>
        <dbReference type="Proteomes" id="UP000076927"/>
    </source>
</evidence>
<evidence type="ECO:0000313" key="2">
    <source>
        <dbReference type="EMBL" id="ANE49034.1"/>
    </source>
</evidence>
<proteinExistence type="predicted"/>
<dbReference type="InterPro" id="IPR011335">
    <property type="entry name" value="Restrct_endonuc-II-like"/>
</dbReference>
<dbReference type="EMBL" id="CP011388">
    <property type="protein sequence ID" value="ANE49034.1"/>
    <property type="molecule type" value="Genomic_DNA"/>
</dbReference>
<dbReference type="CDD" id="cd06260">
    <property type="entry name" value="DUF820-like"/>
    <property type="match status" value="1"/>
</dbReference>
<dbReference type="KEGG" id="pswu:SY83_18980"/>
<dbReference type="AlphaFoldDB" id="A0A172TQ43"/>
<keyword evidence="3" id="KW-1185">Reference proteome</keyword>
<dbReference type="SUPFAM" id="SSF52980">
    <property type="entry name" value="Restriction endonuclease-like"/>
    <property type="match status" value="1"/>
</dbReference>
<dbReference type="STRING" id="1178515.SY83_18980"/>
<dbReference type="Pfam" id="PF05685">
    <property type="entry name" value="Uma2"/>
    <property type="match status" value="1"/>
</dbReference>
<dbReference type="InterPro" id="IPR008538">
    <property type="entry name" value="Uma2"/>
</dbReference>
<dbReference type="Gene3D" id="3.90.1570.10">
    <property type="entry name" value="tt1808, chain A"/>
    <property type="match status" value="1"/>
</dbReference>
<feature type="domain" description="Putative restriction endonuclease" evidence="1">
    <location>
        <begin position="11"/>
        <end position="183"/>
    </location>
</feature>
<dbReference type="PANTHER" id="PTHR36558:SF1">
    <property type="entry name" value="RESTRICTION ENDONUCLEASE DOMAIN-CONTAINING PROTEIN-RELATED"/>
    <property type="match status" value="1"/>
</dbReference>
<accession>A0A172TQ43</accession>
<dbReference type="InterPro" id="IPR012296">
    <property type="entry name" value="Nuclease_put_TT1808"/>
</dbReference>